<reference evidence="1 2" key="1">
    <citation type="journal article" date="2018" name="Int. J. Syst. Evol. Microbiol.">
        <title>Draft Genome Sequence of Faecalimonas umbilicata JCM 30896T, an Acetate-Producing Bacterium Isolated from Human Feces.</title>
        <authorList>
            <person name="Sakamoto M."/>
            <person name="Ikeyama N."/>
            <person name="Yuki M."/>
            <person name="Ohkuma M."/>
        </authorList>
    </citation>
    <scope>NUCLEOTIDE SEQUENCE [LARGE SCALE GENOMIC DNA]</scope>
    <source>
        <strain evidence="1 2">EGH7</strain>
    </source>
</reference>
<protein>
    <submittedName>
        <fullName evidence="1">Uncharacterized protein</fullName>
    </submittedName>
</protein>
<dbReference type="Proteomes" id="UP000702954">
    <property type="component" value="Unassembled WGS sequence"/>
</dbReference>
<accession>A0ABQ0QUZ0</accession>
<organism evidence="1 2">
    <name type="scientific">Faecalimonas umbilicata</name>
    <dbReference type="NCBI Taxonomy" id="1912855"/>
    <lineage>
        <taxon>Bacteria</taxon>
        <taxon>Bacillati</taxon>
        <taxon>Bacillota</taxon>
        <taxon>Clostridia</taxon>
        <taxon>Lachnospirales</taxon>
        <taxon>Lachnospiraceae</taxon>
        <taxon>Faecalimonas</taxon>
    </lineage>
</organism>
<evidence type="ECO:0000313" key="1">
    <source>
        <dbReference type="EMBL" id="GBU04220.1"/>
    </source>
</evidence>
<sequence length="87" mass="10423">MSAQNFRKASTQRSEWQEFKEEHTCNEGVSYIKRLQIKKQGTDAKMRQCLEAGLLVSFHIKKTKKENEYGKIKKEYIFLPKLWARRK</sequence>
<dbReference type="EMBL" id="BHEO01000002">
    <property type="protein sequence ID" value="GBU04220.1"/>
    <property type="molecule type" value="Genomic_DNA"/>
</dbReference>
<keyword evidence="2" id="KW-1185">Reference proteome</keyword>
<name>A0ABQ0QUZ0_9FIRM</name>
<comment type="caution">
    <text evidence="1">The sequence shown here is derived from an EMBL/GenBank/DDBJ whole genome shotgun (WGS) entry which is preliminary data.</text>
</comment>
<gene>
    <name evidence="1" type="ORF">FAEUMB_07610</name>
</gene>
<evidence type="ECO:0000313" key="2">
    <source>
        <dbReference type="Proteomes" id="UP000702954"/>
    </source>
</evidence>
<proteinExistence type="predicted"/>